<sequence>MTLLLNCAIFGFFSGTNRKSTFNSFSLTPASFPPPGHTKFPARSSSEDGVHRRGDYVGPTFDPGLYVTLDDDCTAVHGPPYQIQGAGSSTNLFIVPTGEVVLGDGIRFYSYGSVDILTGNHGRCAIIKASNGALDLGPNFRSWGEAYYMHNLTVVNNSARECNYLSEVAAAVMLHGDGDGDYPVNEYERCPRQGTILNTIAPNQYIDDGEAVRLCGVKVIDFYDINPYLVGIMVSCCGYYLREREFQKHDQS</sequence>
<gene>
    <name evidence="1" type="ORF">ALECFALPRED_004313</name>
</gene>
<accession>A0A8H3IV69</accession>
<dbReference type="EMBL" id="CAJPDR010000268">
    <property type="protein sequence ID" value="CAF9929405.1"/>
    <property type="molecule type" value="Genomic_DNA"/>
</dbReference>
<comment type="caution">
    <text evidence="1">The sequence shown here is derived from an EMBL/GenBank/DDBJ whole genome shotgun (WGS) entry which is preliminary data.</text>
</comment>
<dbReference type="OrthoDB" id="5317056at2759"/>
<dbReference type="AlphaFoldDB" id="A0A8H3IV69"/>
<proteinExistence type="predicted"/>
<name>A0A8H3IV69_9LECA</name>
<evidence type="ECO:0000313" key="1">
    <source>
        <dbReference type="EMBL" id="CAF9929405.1"/>
    </source>
</evidence>
<dbReference type="Proteomes" id="UP000664203">
    <property type="component" value="Unassembled WGS sequence"/>
</dbReference>
<organism evidence="1 2">
    <name type="scientific">Alectoria fallacina</name>
    <dbReference type="NCBI Taxonomy" id="1903189"/>
    <lineage>
        <taxon>Eukaryota</taxon>
        <taxon>Fungi</taxon>
        <taxon>Dikarya</taxon>
        <taxon>Ascomycota</taxon>
        <taxon>Pezizomycotina</taxon>
        <taxon>Lecanoromycetes</taxon>
        <taxon>OSLEUM clade</taxon>
        <taxon>Lecanoromycetidae</taxon>
        <taxon>Lecanorales</taxon>
        <taxon>Lecanorineae</taxon>
        <taxon>Parmeliaceae</taxon>
        <taxon>Alectoria</taxon>
    </lineage>
</organism>
<evidence type="ECO:0000313" key="2">
    <source>
        <dbReference type="Proteomes" id="UP000664203"/>
    </source>
</evidence>
<reference evidence="1" key="1">
    <citation type="submission" date="2021-03" db="EMBL/GenBank/DDBJ databases">
        <authorList>
            <person name="Tagirdzhanova G."/>
        </authorList>
    </citation>
    <scope>NUCLEOTIDE SEQUENCE</scope>
</reference>
<protein>
    <submittedName>
        <fullName evidence="1">Uncharacterized protein</fullName>
    </submittedName>
</protein>
<keyword evidence="2" id="KW-1185">Reference proteome</keyword>